<keyword evidence="2" id="KW-1185">Reference proteome</keyword>
<proteinExistence type="predicted"/>
<comment type="caution">
    <text evidence="1">The sequence shown here is derived from an EMBL/GenBank/DDBJ whole genome shotgun (WGS) entry which is preliminary data.</text>
</comment>
<dbReference type="EMBL" id="JAAXLS010000004">
    <property type="protein sequence ID" value="NKQ53147.1"/>
    <property type="molecule type" value="Genomic_DNA"/>
</dbReference>
<organism evidence="1 2">
    <name type="scientific">Amycolatopsis acididurans</name>
    <dbReference type="NCBI Taxonomy" id="2724524"/>
    <lineage>
        <taxon>Bacteria</taxon>
        <taxon>Bacillati</taxon>
        <taxon>Actinomycetota</taxon>
        <taxon>Actinomycetes</taxon>
        <taxon>Pseudonocardiales</taxon>
        <taxon>Pseudonocardiaceae</taxon>
        <taxon>Amycolatopsis</taxon>
    </lineage>
</organism>
<reference evidence="1 2" key="1">
    <citation type="submission" date="2020-04" db="EMBL/GenBank/DDBJ databases">
        <title>Novel species.</title>
        <authorList>
            <person name="Teo W.F.A."/>
            <person name="Lipun K."/>
            <person name="Srisuk N."/>
            <person name="Duangmal K."/>
        </authorList>
    </citation>
    <scope>NUCLEOTIDE SEQUENCE [LARGE SCALE GENOMIC DNA]</scope>
    <source>
        <strain evidence="1 2">K13G38</strain>
    </source>
</reference>
<name>A0ABX1J058_9PSEU</name>
<evidence type="ECO:0000313" key="2">
    <source>
        <dbReference type="Proteomes" id="UP000715441"/>
    </source>
</evidence>
<dbReference type="Proteomes" id="UP000715441">
    <property type="component" value="Unassembled WGS sequence"/>
</dbReference>
<evidence type="ECO:0000313" key="1">
    <source>
        <dbReference type="EMBL" id="NKQ53147.1"/>
    </source>
</evidence>
<gene>
    <name evidence="1" type="ORF">HFP15_09655</name>
</gene>
<dbReference type="InterPro" id="IPR049252">
    <property type="entry name" value="DUF6885"/>
</dbReference>
<sequence>MRLLDRVRWFPGARELIVQARAEMPQKDELCGAFVAVVSLRAYGIEISDQDEAAAAAGIRLLAGGTPEGRPPGEKIRDDYRISLPRTQNAAEAGASSAGVAHAIEVLSAGRLRAVPACGDWTSARLGELLTALYDLRWVAPVANVDTAELGAFDTPATALADYLDGGLPPFWSSRWHTGHFTLLTGVATGEGGALVSVMDSYPSLGDRGLHLQLLDRLALALRRERLGRPGGVLLTVPEADAERAAGLITRAGLRVGLW</sequence>
<dbReference type="Pfam" id="PF21819">
    <property type="entry name" value="DUF6885"/>
    <property type="match status" value="1"/>
</dbReference>
<protein>
    <submittedName>
        <fullName evidence="1">Uncharacterized protein</fullName>
    </submittedName>
</protein>
<accession>A0ABX1J058</accession>
<dbReference type="RefSeq" id="WP_168513780.1">
    <property type="nucleotide sequence ID" value="NZ_JAAXLS010000004.1"/>
</dbReference>